<dbReference type="GO" id="GO:0050660">
    <property type="term" value="F:flavin adenine dinucleotide binding"/>
    <property type="evidence" value="ECO:0007669"/>
    <property type="project" value="TreeGrafter"/>
</dbReference>
<dbReference type="AlphaFoldDB" id="A0A0R1WQD9"/>
<dbReference type="eggNOG" id="COG0562">
    <property type="taxonomic scope" value="Bacteria"/>
</dbReference>
<gene>
    <name evidence="2" type="ORF">FC40_GL000362</name>
</gene>
<feature type="domain" description="UDP-galactopyranose mutase C-terminal" evidence="1">
    <location>
        <begin position="2"/>
        <end position="45"/>
    </location>
</feature>
<dbReference type="GO" id="GO:0008767">
    <property type="term" value="F:UDP-galactopyranose mutase activity"/>
    <property type="evidence" value="ECO:0007669"/>
    <property type="project" value="InterPro"/>
</dbReference>
<dbReference type="PATRIC" id="fig|1423755.3.peg.401"/>
<dbReference type="GO" id="GO:0005829">
    <property type="term" value="C:cytosol"/>
    <property type="evidence" value="ECO:0007669"/>
    <property type="project" value="TreeGrafter"/>
</dbReference>
<dbReference type="RefSeq" id="WP_025022960.1">
    <property type="nucleotide sequence ID" value="NZ_AZGD01000013.1"/>
</dbReference>
<dbReference type="EMBL" id="AZGD01000013">
    <property type="protein sequence ID" value="KRM20122.1"/>
    <property type="molecule type" value="Genomic_DNA"/>
</dbReference>
<reference evidence="2 3" key="1">
    <citation type="journal article" date="2015" name="Genome Announc.">
        <title>Expanding the biotechnology potential of lactobacilli through comparative genomics of 213 strains and associated genera.</title>
        <authorList>
            <person name="Sun Z."/>
            <person name="Harris H.M."/>
            <person name="McCann A."/>
            <person name="Guo C."/>
            <person name="Argimon S."/>
            <person name="Zhang W."/>
            <person name="Yang X."/>
            <person name="Jeffery I.B."/>
            <person name="Cooney J.C."/>
            <person name="Kagawa T.F."/>
            <person name="Liu W."/>
            <person name="Song Y."/>
            <person name="Salvetti E."/>
            <person name="Wrobel A."/>
            <person name="Rasinkangas P."/>
            <person name="Parkhill J."/>
            <person name="Rea M.C."/>
            <person name="O'Sullivan O."/>
            <person name="Ritari J."/>
            <person name="Douillard F.P."/>
            <person name="Paul Ross R."/>
            <person name="Yang R."/>
            <person name="Briner A.E."/>
            <person name="Felis G.E."/>
            <person name="de Vos W.M."/>
            <person name="Barrangou R."/>
            <person name="Klaenhammer T.R."/>
            <person name="Caufield P.W."/>
            <person name="Cui Y."/>
            <person name="Zhang H."/>
            <person name="O'Toole P.W."/>
        </authorList>
    </citation>
    <scope>NUCLEOTIDE SEQUENCE [LARGE SCALE GENOMIC DNA]</scope>
    <source>
        <strain evidence="2 3">DSM 18933</strain>
    </source>
</reference>
<protein>
    <recommendedName>
        <fullName evidence="1">UDP-galactopyranose mutase C-terminal domain-containing protein</fullName>
    </recommendedName>
</protein>
<dbReference type="Pfam" id="PF03275">
    <property type="entry name" value="GLF"/>
    <property type="match status" value="1"/>
</dbReference>
<name>A0A0R1WQD9_9LACO</name>
<organism evidence="2 3">
    <name type="scientific">Ligilactobacillus hayakitensis DSM 18933 = JCM 14209</name>
    <dbReference type="NCBI Taxonomy" id="1423755"/>
    <lineage>
        <taxon>Bacteria</taxon>
        <taxon>Bacillati</taxon>
        <taxon>Bacillota</taxon>
        <taxon>Bacilli</taxon>
        <taxon>Lactobacillales</taxon>
        <taxon>Lactobacillaceae</taxon>
        <taxon>Ligilactobacillus</taxon>
    </lineage>
</organism>
<dbReference type="STRING" id="1423755.FC40_GL000362"/>
<evidence type="ECO:0000259" key="1">
    <source>
        <dbReference type="Pfam" id="PF03275"/>
    </source>
</evidence>
<comment type="caution">
    <text evidence="2">The sequence shown here is derived from an EMBL/GenBank/DDBJ whole genome shotgun (WGS) entry which is preliminary data.</text>
</comment>
<proteinExistence type="predicted"/>
<keyword evidence="3" id="KW-1185">Reference proteome</keyword>
<dbReference type="Proteomes" id="UP000051054">
    <property type="component" value="Unassembled WGS sequence"/>
</dbReference>
<dbReference type="InterPro" id="IPR015899">
    <property type="entry name" value="UDP-GalPyranose_mutase_C"/>
</dbReference>
<dbReference type="PANTHER" id="PTHR21197">
    <property type="entry name" value="UDP-GALACTOPYRANOSE MUTASE"/>
    <property type="match status" value="1"/>
</dbReference>
<accession>A0A0R1WQD9</accession>
<sequence>MERGDAPYYPVNNEKNNTLYEQYKELAASKAENVIFGGRLGQYRYYNMDQVIVAVLEAVNGEF</sequence>
<dbReference type="Gene3D" id="3.40.50.720">
    <property type="entry name" value="NAD(P)-binding Rossmann-like Domain"/>
    <property type="match status" value="1"/>
</dbReference>
<evidence type="ECO:0000313" key="3">
    <source>
        <dbReference type="Proteomes" id="UP000051054"/>
    </source>
</evidence>
<evidence type="ECO:0000313" key="2">
    <source>
        <dbReference type="EMBL" id="KRM20122.1"/>
    </source>
</evidence>
<dbReference type="PANTHER" id="PTHR21197:SF0">
    <property type="entry name" value="UDP-GALACTOPYRANOSE MUTASE"/>
    <property type="match status" value="1"/>
</dbReference>